<dbReference type="InterPro" id="IPR024072">
    <property type="entry name" value="DHFR-like_dom_sf"/>
</dbReference>
<evidence type="ECO:0000256" key="6">
    <source>
        <dbReference type="ARBA" id="ARBA00030073"/>
    </source>
</evidence>
<dbReference type="InterPro" id="IPR002734">
    <property type="entry name" value="RibDG_C"/>
</dbReference>
<dbReference type="GeneID" id="54324040"/>
<evidence type="ECO:0000256" key="2">
    <source>
        <dbReference type="ARBA" id="ARBA00009723"/>
    </source>
</evidence>
<dbReference type="Pfam" id="PF01872">
    <property type="entry name" value="RibD_C"/>
    <property type="match status" value="1"/>
</dbReference>
<evidence type="ECO:0000256" key="3">
    <source>
        <dbReference type="ARBA" id="ARBA00012851"/>
    </source>
</evidence>
<dbReference type="OrthoDB" id="3192019at2759"/>
<evidence type="ECO:0000256" key="8">
    <source>
        <dbReference type="ARBA" id="ARBA00047550"/>
    </source>
</evidence>
<evidence type="ECO:0000256" key="4">
    <source>
        <dbReference type="ARBA" id="ARBA00015035"/>
    </source>
</evidence>
<dbReference type="Proteomes" id="UP000324241">
    <property type="component" value="Unassembled WGS sequence"/>
</dbReference>
<proteinExistence type="inferred from homology"/>
<dbReference type="EMBL" id="QUQM01000002">
    <property type="protein sequence ID" value="KAA8652434.1"/>
    <property type="molecule type" value="Genomic_DNA"/>
</dbReference>
<dbReference type="SUPFAM" id="SSF53597">
    <property type="entry name" value="Dihydrofolate reductase-like"/>
    <property type="match status" value="1"/>
</dbReference>
<evidence type="ECO:0000256" key="7">
    <source>
        <dbReference type="ARBA" id="ARBA00031630"/>
    </source>
</evidence>
<dbReference type="GO" id="GO:0009231">
    <property type="term" value="P:riboflavin biosynthetic process"/>
    <property type="evidence" value="ECO:0007669"/>
    <property type="project" value="UniProtKB-KW"/>
</dbReference>
<evidence type="ECO:0000313" key="14">
    <source>
        <dbReference type="Proteomes" id="UP000324241"/>
    </source>
</evidence>
<keyword evidence="13" id="KW-1185">Reference proteome</keyword>
<evidence type="ECO:0000256" key="9">
    <source>
        <dbReference type="ARBA" id="ARBA00049020"/>
    </source>
</evidence>
<sequence>MAPSRSWTGRVFIAASLDGYIARPDGDIEWLINPAPDPNHLRPSDPRTVDDFDQHMARVDCLLMGRRSYEKVISFPEWLYGTKRTFVLSTTLPTGTCSHDSATVEVIPSLDEAAEVFERERIRCVYIDGGEVVQEFLRRGWVDEIILTHVPVLLGSGIPLFGYLSQYVRMTLLAVDVIENGMVSAHYRVLSSPDGV</sequence>
<comment type="catalytic activity">
    <reaction evidence="8">
        <text>2,5-diamino-6-(1-D-ribitylamino)pyrimidin-4(3H)-one 5'-phosphate + NAD(+) = 2,5-diamino-6-(1-D-ribosylamino)pyrimidin-4(3H)-one 5'-phosphate + NADH + H(+)</text>
        <dbReference type="Rhea" id="RHEA:27274"/>
        <dbReference type="ChEBI" id="CHEBI:15378"/>
        <dbReference type="ChEBI" id="CHEBI:57540"/>
        <dbReference type="ChEBI" id="CHEBI:57945"/>
        <dbReference type="ChEBI" id="CHEBI:58890"/>
        <dbReference type="ChEBI" id="CHEBI:59545"/>
        <dbReference type="EC" id="1.1.1.302"/>
    </reaction>
</comment>
<reference evidence="12 13" key="1">
    <citation type="submission" date="2019-03" db="EMBL/GenBank/DDBJ databases">
        <title>The genome sequence of a newly discovered highly antifungal drug resistant Aspergillus species, Aspergillus tanneri NIH 1004.</title>
        <authorList>
            <person name="Mounaud S."/>
            <person name="Singh I."/>
            <person name="Joardar V."/>
            <person name="Pakala S."/>
            <person name="Pakala S."/>
            <person name="Venepally P."/>
            <person name="Hoover J."/>
            <person name="Nierman W."/>
            <person name="Chung J."/>
            <person name="Losada L."/>
        </authorList>
    </citation>
    <scope>NUCLEOTIDE SEQUENCE [LARGE SCALE GENOMIC DNA]</scope>
    <source>
        <strain evidence="12 13">NIH1004</strain>
    </source>
</reference>
<protein>
    <recommendedName>
        <fullName evidence="4">2,5-diamino-6-ribosylamino-4(3H)-pyrimidinone 5'-phosphate reductase</fullName>
        <ecNumber evidence="3">1.1.1.302</ecNumber>
    </recommendedName>
    <alternativeName>
        <fullName evidence="7">2,5-diamino-6-(5-phospho-D-ribosylamino)pyrimidin-4(3H)-one reductase</fullName>
    </alternativeName>
    <alternativeName>
        <fullName evidence="6">2,5-diamino-6-ribitylamino-4(3H)-pyrimidinone 5'-phosphate synthase</fullName>
    </alternativeName>
</protein>
<reference evidence="11 14" key="2">
    <citation type="submission" date="2019-08" db="EMBL/GenBank/DDBJ databases">
        <title>The genome sequence of a newly discovered highly antifungal drug resistant Aspergillus species, Aspergillus tanneri NIH 1004.</title>
        <authorList>
            <person name="Mounaud S."/>
            <person name="Singh I."/>
            <person name="Joardar V."/>
            <person name="Pakala S."/>
            <person name="Pakala S."/>
            <person name="Venepally P."/>
            <person name="Chung J.K."/>
            <person name="Losada L."/>
            <person name="Nierman W.C."/>
        </authorList>
    </citation>
    <scope>NUCLEOTIDE SEQUENCE [LARGE SCALE GENOMIC DNA]</scope>
    <source>
        <strain evidence="11 14">NIH1004</strain>
    </source>
</reference>
<dbReference type="STRING" id="1220188.A0A4S3JBW5"/>
<dbReference type="EMBL" id="SOSA01000318">
    <property type="protein sequence ID" value="THC92649.1"/>
    <property type="molecule type" value="Genomic_DNA"/>
</dbReference>
<organism evidence="12 13">
    <name type="scientific">Aspergillus tanneri</name>
    <dbReference type="NCBI Taxonomy" id="1220188"/>
    <lineage>
        <taxon>Eukaryota</taxon>
        <taxon>Fungi</taxon>
        <taxon>Dikarya</taxon>
        <taxon>Ascomycota</taxon>
        <taxon>Pezizomycotina</taxon>
        <taxon>Eurotiomycetes</taxon>
        <taxon>Eurotiomycetidae</taxon>
        <taxon>Eurotiales</taxon>
        <taxon>Aspergillaceae</taxon>
        <taxon>Aspergillus</taxon>
        <taxon>Aspergillus subgen. Circumdati</taxon>
    </lineage>
</organism>
<dbReference type="InterPro" id="IPR050765">
    <property type="entry name" value="Riboflavin_Biosynth_HTPR"/>
</dbReference>
<feature type="domain" description="Bacterial bifunctional deaminase-reductase C-terminal" evidence="10">
    <location>
        <begin position="11"/>
        <end position="183"/>
    </location>
</feature>
<dbReference type="Gene3D" id="3.40.430.10">
    <property type="entry name" value="Dihydrofolate Reductase, subunit A"/>
    <property type="match status" value="1"/>
</dbReference>
<accession>A0A4S3JBW5</accession>
<dbReference type="PANTHER" id="PTHR38011:SF11">
    <property type="entry name" value="2,5-DIAMINO-6-RIBOSYLAMINO-4(3H)-PYRIMIDINONE 5'-PHOSPHATE REDUCTASE"/>
    <property type="match status" value="1"/>
</dbReference>
<comment type="catalytic activity">
    <reaction evidence="9">
        <text>2,5-diamino-6-(1-D-ribitylamino)pyrimidin-4(3H)-one 5'-phosphate + NADP(+) = 2,5-diamino-6-(1-D-ribosylamino)pyrimidin-4(3H)-one 5'-phosphate + NADPH + H(+)</text>
        <dbReference type="Rhea" id="RHEA:27278"/>
        <dbReference type="ChEBI" id="CHEBI:15378"/>
        <dbReference type="ChEBI" id="CHEBI:57783"/>
        <dbReference type="ChEBI" id="CHEBI:58349"/>
        <dbReference type="ChEBI" id="CHEBI:58890"/>
        <dbReference type="ChEBI" id="CHEBI:59545"/>
        <dbReference type="EC" id="1.1.1.302"/>
    </reaction>
</comment>
<evidence type="ECO:0000256" key="1">
    <source>
        <dbReference type="ARBA" id="ARBA00003555"/>
    </source>
</evidence>
<evidence type="ECO:0000313" key="11">
    <source>
        <dbReference type="EMBL" id="KAA8652434.1"/>
    </source>
</evidence>
<evidence type="ECO:0000259" key="10">
    <source>
        <dbReference type="Pfam" id="PF01872"/>
    </source>
</evidence>
<dbReference type="PANTHER" id="PTHR38011">
    <property type="entry name" value="DIHYDROFOLATE REDUCTASE FAMILY PROTEIN (AFU_ORTHOLOGUE AFUA_8G06820)"/>
    <property type="match status" value="1"/>
</dbReference>
<dbReference type="Proteomes" id="UP000308092">
    <property type="component" value="Unassembled WGS sequence"/>
</dbReference>
<name>A0A4S3JBW5_9EURO</name>
<evidence type="ECO:0000313" key="13">
    <source>
        <dbReference type="Proteomes" id="UP000308092"/>
    </source>
</evidence>
<keyword evidence="5" id="KW-0686">Riboflavin biosynthesis</keyword>
<dbReference type="GO" id="GO:0008703">
    <property type="term" value="F:5-amino-6-(5-phosphoribosylamino)uracil reductase activity"/>
    <property type="evidence" value="ECO:0007669"/>
    <property type="project" value="InterPro"/>
</dbReference>
<dbReference type="VEuPathDB" id="FungiDB:EYZ11_007879"/>
<gene>
    <name evidence="11" type="ORF">ATNIH1004_001338</name>
    <name evidence="12" type="ORF">EYZ11_007879</name>
</gene>
<evidence type="ECO:0000313" key="12">
    <source>
        <dbReference type="EMBL" id="THC92649.1"/>
    </source>
</evidence>
<comment type="caution">
    <text evidence="12">The sequence shown here is derived from an EMBL/GenBank/DDBJ whole genome shotgun (WGS) entry which is preliminary data.</text>
</comment>
<dbReference type="AlphaFoldDB" id="A0A4S3JBW5"/>
<dbReference type="EC" id="1.1.1.302" evidence="3"/>
<comment type="function">
    <text evidence="1">Catalyzes an early step in riboflavin biosynthesis, the NADPH-dependent reduction of the ribose side chain of 2,5-diamino-6-ribosylamino-4(3H)-pyrimidinone 5'-phosphate, yielding 2,5-diamino-6-ribitylamino-4(3H)-pyrimidinone 5'-phosphate.</text>
</comment>
<dbReference type="RefSeq" id="XP_033431795.1">
    <property type="nucleotide sequence ID" value="XM_033566038.1"/>
</dbReference>
<comment type="similarity">
    <text evidence="2">Belongs to the HTP reductase family.</text>
</comment>
<evidence type="ECO:0000256" key="5">
    <source>
        <dbReference type="ARBA" id="ARBA00022619"/>
    </source>
</evidence>